<accession>A0A0F9ULN8</accession>
<sequence length="235" mass="27574">MKNQYFADINDYLKYGILRAIANSKLKICLCWMLTEDDKRNDGGNIKYLQDSDKWRKYDPALFDVMKWSIEKNKRSIDVVEKKYLIPDATYHPTLLTDDRDERKQYFKELTDISAASDLIFFDADNGMEVKSVKKGNKNSSKYLYWDEVERFANTHSILVFQYFPHTNKEEFVEGISQRLKAVSYSTSVTALITSRVGFFLVLHPLHEGRLKEACRKGMKNWYPHISIHPEEESS</sequence>
<organism evidence="1">
    <name type="scientific">marine sediment metagenome</name>
    <dbReference type="NCBI Taxonomy" id="412755"/>
    <lineage>
        <taxon>unclassified sequences</taxon>
        <taxon>metagenomes</taxon>
        <taxon>ecological metagenomes</taxon>
    </lineage>
</organism>
<dbReference type="AlphaFoldDB" id="A0A0F9ULN8"/>
<dbReference type="EMBL" id="LAZR01000927">
    <property type="protein sequence ID" value="KKN54483.1"/>
    <property type="molecule type" value="Genomic_DNA"/>
</dbReference>
<comment type="caution">
    <text evidence="1">The sequence shown here is derived from an EMBL/GenBank/DDBJ whole genome shotgun (WGS) entry which is preliminary data.</text>
</comment>
<name>A0A0F9ULN8_9ZZZZ</name>
<proteinExistence type="predicted"/>
<gene>
    <name evidence="1" type="ORF">LCGC14_0591940</name>
</gene>
<reference evidence="1" key="1">
    <citation type="journal article" date="2015" name="Nature">
        <title>Complex archaea that bridge the gap between prokaryotes and eukaryotes.</title>
        <authorList>
            <person name="Spang A."/>
            <person name="Saw J.H."/>
            <person name="Jorgensen S.L."/>
            <person name="Zaremba-Niedzwiedzka K."/>
            <person name="Martijn J."/>
            <person name="Lind A.E."/>
            <person name="van Eijk R."/>
            <person name="Schleper C."/>
            <person name="Guy L."/>
            <person name="Ettema T.J."/>
        </authorList>
    </citation>
    <scope>NUCLEOTIDE SEQUENCE</scope>
</reference>
<protein>
    <submittedName>
        <fullName evidence="1">Uncharacterized protein</fullName>
    </submittedName>
</protein>
<evidence type="ECO:0000313" key="1">
    <source>
        <dbReference type="EMBL" id="KKN54483.1"/>
    </source>
</evidence>